<reference evidence="6" key="1">
    <citation type="submission" date="2022-10" db="EMBL/GenBank/DDBJ databases">
        <title>The complete genomes of actinobacterial strains from the NBC collection.</title>
        <authorList>
            <person name="Joergensen T.S."/>
            <person name="Alvarez Arevalo M."/>
            <person name="Sterndorff E.B."/>
            <person name="Faurdal D."/>
            <person name="Vuksanovic O."/>
            <person name="Mourched A.-S."/>
            <person name="Charusanti P."/>
            <person name="Shaw S."/>
            <person name="Blin K."/>
            <person name="Weber T."/>
        </authorList>
    </citation>
    <scope>NUCLEOTIDE SEQUENCE</scope>
    <source>
        <strain evidence="6">NBC_00060</strain>
    </source>
</reference>
<accession>A0AAU2GZ02</accession>
<dbReference type="SFLD" id="SFLDG01386">
    <property type="entry name" value="main_SPASM_domain-containing"/>
    <property type="match status" value="1"/>
</dbReference>
<dbReference type="NCBIfam" id="TIGR04269">
    <property type="entry name" value="SAM_SPASM_FxsB"/>
    <property type="match status" value="1"/>
</dbReference>
<dbReference type="GO" id="GO:0046872">
    <property type="term" value="F:metal ion binding"/>
    <property type="evidence" value="ECO:0007669"/>
    <property type="project" value="UniProtKB-KW"/>
</dbReference>
<gene>
    <name evidence="6" type="ORF">OHV25_12720</name>
</gene>
<keyword evidence="1" id="KW-0949">S-adenosyl-L-methionine</keyword>
<dbReference type="PANTHER" id="PTHR43273:SF8">
    <property type="entry name" value="RADICAL SAM DOMAIN PROTEIN"/>
    <property type="match status" value="1"/>
</dbReference>
<dbReference type="PANTHER" id="PTHR43273">
    <property type="entry name" value="ANAEROBIC SULFATASE-MATURATING ENZYME HOMOLOG ASLB-RELATED"/>
    <property type="match status" value="1"/>
</dbReference>
<keyword evidence="4" id="KW-0411">Iron-sulfur</keyword>
<dbReference type="Pfam" id="PF04055">
    <property type="entry name" value="Radical_SAM"/>
    <property type="match status" value="1"/>
</dbReference>
<dbReference type="InterPro" id="IPR026335">
    <property type="entry name" value="rSAM_SPASM_FxsB"/>
</dbReference>
<dbReference type="SUPFAM" id="SSF102114">
    <property type="entry name" value="Radical SAM enzymes"/>
    <property type="match status" value="1"/>
</dbReference>
<dbReference type="SFLD" id="SFLDG01067">
    <property type="entry name" value="SPASM/twitch_domain_containing"/>
    <property type="match status" value="1"/>
</dbReference>
<evidence type="ECO:0000313" key="6">
    <source>
        <dbReference type="EMBL" id="WTU40385.1"/>
    </source>
</evidence>
<protein>
    <submittedName>
        <fullName evidence="6">FxsB family radical SAM/SPASM domain protein</fullName>
    </submittedName>
</protein>
<dbReference type="AlphaFoldDB" id="A0AAU2GZ02"/>
<feature type="domain" description="Radical SAM core" evidence="5">
    <location>
        <begin position="21"/>
        <end position="286"/>
    </location>
</feature>
<dbReference type="InterPro" id="IPR007197">
    <property type="entry name" value="rSAM"/>
</dbReference>
<dbReference type="InterPro" id="IPR023867">
    <property type="entry name" value="Sulphatase_maturase_rSAM"/>
</dbReference>
<dbReference type="EMBL" id="CP108253">
    <property type="protein sequence ID" value="WTU40385.1"/>
    <property type="molecule type" value="Genomic_DNA"/>
</dbReference>
<dbReference type="InterPro" id="IPR058240">
    <property type="entry name" value="rSAM_sf"/>
</dbReference>
<evidence type="ECO:0000256" key="4">
    <source>
        <dbReference type="ARBA" id="ARBA00023014"/>
    </source>
</evidence>
<keyword evidence="3" id="KW-0408">Iron</keyword>
<dbReference type="SFLD" id="SFLDG01072">
    <property type="entry name" value="dehydrogenase_like"/>
    <property type="match status" value="1"/>
</dbReference>
<proteinExistence type="predicted"/>
<keyword evidence="2" id="KW-0479">Metal-binding</keyword>
<sequence>MTTAEEPRWPHRELDPGAVRPVPLRQFVLKVHSRCNLACDYCYIYRGQDASWRERPARVPEATVRRTARRIAEHAAAHRLTALRIDLHGGEPLLGGAGPVVAYAAEVRRAVREAVRGVVPGGCEVTATVQTNGTLLTPRTLDRLAAARVRVGLSLDGGAARLNTRRTDRRGRSSWPAVAAAARLLARRPAAYAGILCTVDLAADPEDVYRSLLALGPPGIDLLLPHGSWAAPPPGIAPAPVPGRRARPTPYGDWLVRVFDLWWDADRMRTGVRLFQEIVALLLGVPSSVESVGLSPMVAVVVDTDGAIEQTGALRSAYEGASATGLDVFRHSFDRALRHPGVAARQLGAAGLSRDCVECPVREVCGGGNYAHRYAPYSGFLHPSVYCADLERLIRHIAARLAAADGPQRGGP</sequence>
<name>A0AAU2GZ02_9ACTN</name>
<evidence type="ECO:0000256" key="3">
    <source>
        <dbReference type="ARBA" id="ARBA00023004"/>
    </source>
</evidence>
<dbReference type="GO" id="GO:0016491">
    <property type="term" value="F:oxidoreductase activity"/>
    <property type="evidence" value="ECO:0007669"/>
    <property type="project" value="InterPro"/>
</dbReference>
<evidence type="ECO:0000256" key="2">
    <source>
        <dbReference type="ARBA" id="ARBA00022723"/>
    </source>
</evidence>
<dbReference type="CDD" id="cd01335">
    <property type="entry name" value="Radical_SAM"/>
    <property type="match status" value="1"/>
</dbReference>
<dbReference type="InterPro" id="IPR013785">
    <property type="entry name" value="Aldolase_TIM"/>
</dbReference>
<dbReference type="Gene3D" id="3.20.20.70">
    <property type="entry name" value="Aldolase class I"/>
    <property type="match status" value="1"/>
</dbReference>
<dbReference type="SFLD" id="SFLDS00029">
    <property type="entry name" value="Radical_SAM"/>
    <property type="match status" value="1"/>
</dbReference>
<evidence type="ECO:0000259" key="5">
    <source>
        <dbReference type="PROSITE" id="PS51918"/>
    </source>
</evidence>
<dbReference type="GO" id="GO:0051536">
    <property type="term" value="F:iron-sulfur cluster binding"/>
    <property type="evidence" value="ECO:0007669"/>
    <property type="project" value="UniProtKB-KW"/>
</dbReference>
<evidence type="ECO:0000256" key="1">
    <source>
        <dbReference type="ARBA" id="ARBA00022691"/>
    </source>
</evidence>
<organism evidence="6">
    <name type="scientific">Streptomyces sp. NBC_00060</name>
    <dbReference type="NCBI Taxonomy" id="2975636"/>
    <lineage>
        <taxon>Bacteria</taxon>
        <taxon>Bacillati</taxon>
        <taxon>Actinomycetota</taxon>
        <taxon>Actinomycetes</taxon>
        <taxon>Kitasatosporales</taxon>
        <taxon>Streptomycetaceae</taxon>
        <taxon>Streptomyces</taxon>
    </lineage>
</organism>
<dbReference type="PROSITE" id="PS51918">
    <property type="entry name" value="RADICAL_SAM"/>
    <property type="match status" value="1"/>
</dbReference>